<evidence type="ECO:0008006" key="4">
    <source>
        <dbReference type="Google" id="ProtNLM"/>
    </source>
</evidence>
<accession>A0A255YER2</accession>
<dbReference type="EMBL" id="NOXT01000113">
    <property type="protein sequence ID" value="OYQ27699.1"/>
    <property type="molecule type" value="Genomic_DNA"/>
</dbReference>
<keyword evidence="1" id="KW-0812">Transmembrane</keyword>
<feature type="transmembrane region" description="Helical" evidence="1">
    <location>
        <begin position="249"/>
        <end position="269"/>
    </location>
</feature>
<dbReference type="Proteomes" id="UP000216991">
    <property type="component" value="Unassembled WGS sequence"/>
</dbReference>
<proteinExistence type="predicted"/>
<dbReference type="AlphaFoldDB" id="A0A255YER2"/>
<feature type="transmembrane region" description="Helical" evidence="1">
    <location>
        <begin position="86"/>
        <end position="110"/>
    </location>
</feature>
<gene>
    <name evidence="2" type="ORF">CHU93_10585</name>
</gene>
<evidence type="ECO:0000313" key="3">
    <source>
        <dbReference type="Proteomes" id="UP000216991"/>
    </source>
</evidence>
<dbReference type="RefSeq" id="WP_094474010.1">
    <property type="nucleotide sequence ID" value="NZ_NOXT01000113.1"/>
</dbReference>
<feature type="transmembrane region" description="Helical" evidence="1">
    <location>
        <begin position="20"/>
        <end position="41"/>
    </location>
</feature>
<feature type="transmembrane region" description="Helical" evidence="1">
    <location>
        <begin position="143"/>
        <end position="165"/>
    </location>
</feature>
<feature type="transmembrane region" description="Helical" evidence="1">
    <location>
        <begin position="117"/>
        <end position="137"/>
    </location>
</feature>
<feature type="transmembrane region" description="Helical" evidence="1">
    <location>
        <begin position="177"/>
        <end position="199"/>
    </location>
</feature>
<name>A0A255YER2_9SPHN</name>
<reference evidence="2 3" key="1">
    <citation type="submission" date="2017-07" db="EMBL/GenBank/DDBJ databases">
        <title>Sandarakinorhabdus cyanobacteriorum sp. nov., a novel bacterium isolated from cyanobacterial aggregates in a eutrophic lake.</title>
        <authorList>
            <person name="Cai H."/>
        </authorList>
    </citation>
    <scope>NUCLEOTIDE SEQUENCE [LARGE SCALE GENOMIC DNA]</scope>
    <source>
        <strain evidence="2 3">TH057</strain>
    </source>
</reference>
<protein>
    <recommendedName>
        <fullName evidence="4">Membrane transporter protein</fullName>
    </recommendedName>
</protein>
<keyword evidence="1" id="KW-1133">Transmembrane helix</keyword>
<evidence type="ECO:0000313" key="2">
    <source>
        <dbReference type="EMBL" id="OYQ27699.1"/>
    </source>
</evidence>
<evidence type="ECO:0000256" key="1">
    <source>
        <dbReference type="SAM" id="Phobius"/>
    </source>
</evidence>
<dbReference type="OrthoDB" id="5145250at2"/>
<comment type="caution">
    <text evidence="2">The sequence shown here is derived from an EMBL/GenBank/DDBJ whole genome shotgun (WGS) entry which is preliminary data.</text>
</comment>
<sequence>MTPCRAWGLVRAGESAMLNLLLGMLGLAALANAVVLLRAAARQRARPGVEATALGAVVNFLDTLGIGSMAPTMAWFKFRRMVPDHLIPQTMIAGLTLPTMVESVIFLILLGVNVDPLLLLGSVVTLLAGGLVGVRLVSRARPWVVQAWVAVALLLAALFYILSILDLMPAGGTANALSPGLTAVAIAASFGFGVLLNFGVGNYAPTLALLSLMGLDPRLCFPIMATGASVAGTVMSASHLTADRVDVRIPLAMVLGGIPAVLVAALVVKSLPLTALKWMVSLVILYTAVVMLRGALRARAQAA</sequence>
<feature type="transmembrane region" description="Helical" evidence="1">
    <location>
        <begin position="275"/>
        <end position="296"/>
    </location>
</feature>
<organism evidence="2 3">
    <name type="scientific">Sandarakinorhabdus cyanobacteriorum</name>
    <dbReference type="NCBI Taxonomy" id="1981098"/>
    <lineage>
        <taxon>Bacteria</taxon>
        <taxon>Pseudomonadati</taxon>
        <taxon>Pseudomonadota</taxon>
        <taxon>Alphaproteobacteria</taxon>
        <taxon>Sphingomonadales</taxon>
        <taxon>Sphingosinicellaceae</taxon>
        <taxon>Sandarakinorhabdus</taxon>
    </lineage>
</organism>
<feature type="transmembrane region" description="Helical" evidence="1">
    <location>
        <begin position="219"/>
        <end position="237"/>
    </location>
</feature>
<keyword evidence="3" id="KW-1185">Reference proteome</keyword>
<dbReference type="PANTHER" id="PTHR43483">
    <property type="entry name" value="MEMBRANE TRANSPORTER PROTEIN HI_0806-RELATED"/>
    <property type="match status" value="1"/>
</dbReference>
<dbReference type="PANTHER" id="PTHR43483:SF3">
    <property type="entry name" value="MEMBRANE TRANSPORTER PROTEIN HI_0806-RELATED"/>
    <property type="match status" value="1"/>
</dbReference>
<keyword evidence="1" id="KW-0472">Membrane</keyword>
<feature type="transmembrane region" description="Helical" evidence="1">
    <location>
        <begin position="53"/>
        <end position="74"/>
    </location>
</feature>